<dbReference type="Pfam" id="PF12704">
    <property type="entry name" value="MacB_PCD"/>
    <property type="match status" value="1"/>
</dbReference>
<dbReference type="Pfam" id="PF02687">
    <property type="entry name" value="FtsX"/>
    <property type="match status" value="1"/>
</dbReference>
<proteinExistence type="inferred from homology"/>
<comment type="similarity">
    <text evidence="2">Belongs to the ABC-4 integral membrane protein family. LolC/E subfamily.</text>
</comment>
<keyword evidence="4 7" id="KW-0812">Transmembrane</keyword>
<comment type="caution">
    <text evidence="10">The sequence shown here is derived from an EMBL/GenBank/DDBJ whole genome shotgun (WGS) entry which is preliminary data.</text>
</comment>
<dbReference type="InterPro" id="IPR003838">
    <property type="entry name" value="ABC3_permease_C"/>
</dbReference>
<reference evidence="10" key="1">
    <citation type="submission" date="2022-08" db="EMBL/GenBank/DDBJ databases">
        <title>Novel Bdellovibrio Species Isolated from Svalbard: Designation Bdellovibrio svalbardensis.</title>
        <authorList>
            <person name="Mitchell R.J."/>
            <person name="Choi S.Y."/>
        </authorList>
    </citation>
    <scope>NUCLEOTIDE SEQUENCE</scope>
    <source>
        <strain evidence="10">PAP01</strain>
    </source>
</reference>
<dbReference type="InterPro" id="IPR051447">
    <property type="entry name" value="Lipoprotein-release_system"/>
</dbReference>
<protein>
    <submittedName>
        <fullName evidence="10">ABC transporter permease</fullName>
    </submittedName>
</protein>
<dbReference type="PANTHER" id="PTHR30489">
    <property type="entry name" value="LIPOPROTEIN-RELEASING SYSTEM TRANSMEMBRANE PROTEIN LOLE"/>
    <property type="match status" value="1"/>
</dbReference>
<evidence type="ECO:0000256" key="6">
    <source>
        <dbReference type="ARBA" id="ARBA00023136"/>
    </source>
</evidence>
<evidence type="ECO:0000256" key="4">
    <source>
        <dbReference type="ARBA" id="ARBA00022692"/>
    </source>
</evidence>
<keyword evidence="5 7" id="KW-1133">Transmembrane helix</keyword>
<evidence type="ECO:0000256" key="7">
    <source>
        <dbReference type="SAM" id="Phobius"/>
    </source>
</evidence>
<keyword evidence="11" id="KW-1185">Reference proteome</keyword>
<feature type="transmembrane region" description="Helical" evidence="7">
    <location>
        <begin position="378"/>
        <end position="402"/>
    </location>
</feature>
<dbReference type="EMBL" id="JANRMI010000004">
    <property type="protein sequence ID" value="MDG0817543.1"/>
    <property type="molecule type" value="Genomic_DNA"/>
</dbReference>
<evidence type="ECO:0000256" key="2">
    <source>
        <dbReference type="ARBA" id="ARBA00005236"/>
    </source>
</evidence>
<feature type="transmembrane region" description="Helical" evidence="7">
    <location>
        <begin position="282"/>
        <end position="308"/>
    </location>
</feature>
<evidence type="ECO:0000256" key="5">
    <source>
        <dbReference type="ARBA" id="ARBA00022989"/>
    </source>
</evidence>
<sequence>MRVGKVKFGKMNPALAWISWRLLLSRKTLFGGTAPLALLGLVLGVAALVVSMAVMSGFESTLQQAMTDVSGHVQVVKRSRFPDDWKDLETRIKKAEPTLQGATRFVFVEGIMAHNGQISGVLLEGLDTDRVNSVLRFKARVQSGSDDLTQPSEVPLALIGSGLAKKMNLKVGDVFRVVVPVTETVDPSSLQRRVGQFKVQGIMELGKYDWNERFVVTGLTAAQQVADIGDRYSGLLLRFQSAQYAREAGFNLSRSLGSPYWVRDWRDSNENLFDAVSVERPAIFFVVSIIIFVAAFNISSTLFVNVVQRYKDISILKTVGLSRKDIIQIFTFQGLFMGALGLLGGFVLGFILCGLFNMAQSSLGLISGMVYRVDSISLSIRFSDTIAICFATLLICFIATLAPARRGGQLTPMEGLRNE</sequence>
<evidence type="ECO:0000256" key="1">
    <source>
        <dbReference type="ARBA" id="ARBA00004651"/>
    </source>
</evidence>
<accession>A0ABT6DL55</accession>
<evidence type="ECO:0000256" key="3">
    <source>
        <dbReference type="ARBA" id="ARBA00022475"/>
    </source>
</evidence>
<evidence type="ECO:0000313" key="11">
    <source>
        <dbReference type="Proteomes" id="UP001152321"/>
    </source>
</evidence>
<feature type="domain" description="ABC3 transporter permease C-terminal" evidence="8">
    <location>
        <begin position="285"/>
        <end position="407"/>
    </location>
</feature>
<organism evidence="10 11">
    <name type="scientific">Bdellovibrio svalbardensis</name>
    <dbReference type="NCBI Taxonomy" id="2972972"/>
    <lineage>
        <taxon>Bacteria</taxon>
        <taxon>Pseudomonadati</taxon>
        <taxon>Bdellovibrionota</taxon>
        <taxon>Bdellovibrionia</taxon>
        <taxon>Bdellovibrionales</taxon>
        <taxon>Pseudobdellovibrionaceae</taxon>
        <taxon>Bdellovibrio</taxon>
    </lineage>
</organism>
<evidence type="ECO:0000259" key="8">
    <source>
        <dbReference type="Pfam" id="PF02687"/>
    </source>
</evidence>
<gene>
    <name evidence="10" type="ORF">NWE73_14270</name>
</gene>
<evidence type="ECO:0000313" key="10">
    <source>
        <dbReference type="EMBL" id="MDG0817543.1"/>
    </source>
</evidence>
<keyword evidence="6 7" id="KW-0472">Membrane</keyword>
<evidence type="ECO:0000259" key="9">
    <source>
        <dbReference type="Pfam" id="PF12704"/>
    </source>
</evidence>
<feature type="domain" description="MacB-like periplasmic core" evidence="9">
    <location>
        <begin position="36"/>
        <end position="242"/>
    </location>
</feature>
<dbReference type="RefSeq" id="WP_277579015.1">
    <property type="nucleotide sequence ID" value="NZ_JANRMI010000004.1"/>
</dbReference>
<name>A0ABT6DL55_9BACT</name>
<keyword evidence="3" id="KW-1003">Cell membrane</keyword>
<dbReference type="InterPro" id="IPR025857">
    <property type="entry name" value="MacB_PCD"/>
</dbReference>
<feature type="transmembrane region" description="Helical" evidence="7">
    <location>
        <begin position="329"/>
        <end position="358"/>
    </location>
</feature>
<dbReference type="PANTHER" id="PTHR30489:SF0">
    <property type="entry name" value="LIPOPROTEIN-RELEASING SYSTEM TRANSMEMBRANE PROTEIN LOLE"/>
    <property type="match status" value="1"/>
</dbReference>
<dbReference type="Proteomes" id="UP001152321">
    <property type="component" value="Unassembled WGS sequence"/>
</dbReference>
<feature type="transmembrane region" description="Helical" evidence="7">
    <location>
        <begin position="36"/>
        <end position="58"/>
    </location>
</feature>
<comment type="subcellular location">
    <subcellularLocation>
        <location evidence="1">Cell membrane</location>
        <topology evidence="1">Multi-pass membrane protein</topology>
    </subcellularLocation>
</comment>